<dbReference type="Proteomes" id="UP000695000">
    <property type="component" value="Unplaced"/>
</dbReference>
<feature type="region of interest" description="Disordered" evidence="1">
    <location>
        <begin position="883"/>
        <end position="943"/>
    </location>
</feature>
<feature type="compositionally biased region" description="Polar residues" evidence="1">
    <location>
        <begin position="507"/>
        <end position="531"/>
    </location>
</feature>
<feature type="compositionally biased region" description="Polar residues" evidence="1">
    <location>
        <begin position="260"/>
        <end position="279"/>
    </location>
</feature>
<feature type="region of interest" description="Disordered" evidence="1">
    <location>
        <begin position="108"/>
        <end position="136"/>
    </location>
</feature>
<dbReference type="RefSeq" id="XP_017768766.1">
    <property type="nucleotide sequence ID" value="XM_017913277.1"/>
</dbReference>
<reference evidence="3 4" key="1">
    <citation type="submission" date="2025-05" db="UniProtKB">
        <authorList>
            <consortium name="RefSeq"/>
        </authorList>
    </citation>
    <scope>IDENTIFICATION</scope>
    <source>
        <tissue evidence="3 4">Whole Larva</tissue>
    </source>
</reference>
<name>A0ABM1M2G6_NICVS</name>
<feature type="compositionally biased region" description="Low complexity" evidence="1">
    <location>
        <begin position="293"/>
        <end position="311"/>
    </location>
</feature>
<feature type="region of interest" description="Disordered" evidence="1">
    <location>
        <begin position="242"/>
        <end position="314"/>
    </location>
</feature>
<feature type="compositionally biased region" description="Polar residues" evidence="1">
    <location>
        <begin position="883"/>
        <end position="902"/>
    </location>
</feature>
<evidence type="ECO:0000313" key="3">
    <source>
        <dbReference type="RefSeq" id="XP_017768766.1"/>
    </source>
</evidence>
<feature type="compositionally biased region" description="Low complexity" evidence="1">
    <location>
        <begin position="766"/>
        <end position="783"/>
    </location>
</feature>
<evidence type="ECO:0000313" key="2">
    <source>
        <dbReference type="Proteomes" id="UP000695000"/>
    </source>
</evidence>
<keyword evidence="2" id="KW-1185">Reference proteome</keyword>
<organism evidence="2 3">
    <name type="scientific">Nicrophorus vespilloides</name>
    <name type="common">Boreal carrion beetle</name>
    <dbReference type="NCBI Taxonomy" id="110193"/>
    <lineage>
        <taxon>Eukaryota</taxon>
        <taxon>Metazoa</taxon>
        <taxon>Ecdysozoa</taxon>
        <taxon>Arthropoda</taxon>
        <taxon>Hexapoda</taxon>
        <taxon>Insecta</taxon>
        <taxon>Pterygota</taxon>
        <taxon>Neoptera</taxon>
        <taxon>Endopterygota</taxon>
        <taxon>Coleoptera</taxon>
        <taxon>Polyphaga</taxon>
        <taxon>Staphyliniformia</taxon>
        <taxon>Silphidae</taxon>
        <taxon>Nicrophorinae</taxon>
        <taxon>Nicrophorus</taxon>
    </lineage>
</organism>
<evidence type="ECO:0000256" key="1">
    <source>
        <dbReference type="SAM" id="MobiDB-lite"/>
    </source>
</evidence>
<protein>
    <submittedName>
        <fullName evidence="3 4">Uncharacterized protein LOC108556932</fullName>
    </submittedName>
</protein>
<feature type="compositionally biased region" description="Basic and acidic residues" evidence="1">
    <location>
        <begin position="242"/>
        <end position="253"/>
    </location>
</feature>
<feature type="region of interest" description="Disordered" evidence="1">
    <location>
        <begin position="507"/>
        <end position="540"/>
    </location>
</feature>
<feature type="region of interest" description="Disordered" evidence="1">
    <location>
        <begin position="761"/>
        <end position="804"/>
    </location>
</feature>
<feature type="region of interest" description="Disordered" evidence="1">
    <location>
        <begin position="1239"/>
        <end position="1287"/>
    </location>
</feature>
<feature type="compositionally biased region" description="Basic and acidic residues" evidence="1">
    <location>
        <begin position="784"/>
        <end position="796"/>
    </location>
</feature>
<feature type="compositionally biased region" description="Polar residues" evidence="1">
    <location>
        <begin position="821"/>
        <end position="843"/>
    </location>
</feature>
<feature type="compositionally biased region" description="Polar residues" evidence="1">
    <location>
        <begin position="1273"/>
        <end position="1284"/>
    </location>
</feature>
<sequence length="1304" mass="148515">MDKLATELKAEEEVVKIRNQESKQELKRDTIKRRSFINRAAYNKLQRASSVSLGSSSSVSALKSKFENKIIDSELSKSSAHKDKDKGVVSKQVEDEGTLDEEVVVLRKKGPVVPPKPNPAKKVSFSEPPVPAPRSSKNSIEIVKVELTTVEKETVIPVVIKAADSKSDLNSNYLHSQQSLDSIDFADPEDIHFVSRASSIDTIDNIQATLNLFSKMDERPKEKKRSNSFKRILKGSFFGKDKKKEDKKTKKTENAVFADNVQNESSFNRSSAVRHTTGSEFAKTHAQNKEAQQRYQQQQQQQQQQTQSQQQSVNDVEHRYAQMYINRFNQNKSVFSQLDNPKCAGEDYVCMDSGNVKDTKISSTNYINIPSIHKYIDTSSSSNTLDSENLTYDNQIKDTDSNNSNLENSLLIKCKQNNELSDTYMETPPRAHDTHQNVQLVKPKAIIPINSERPLPNPYHTENKNNPNLKTMERNLNNALSKELPNKAHNEFSDGVYGTVFERKITRPQTASPDMTAFNPQSNSSMCSQRTSPKSPSLESSKLRLPAIRDKVDLQPRIRSPIPPSEVSTDKIIATELLKTKKEDKLNSPTHQRLEIEIDYPDNDLKQKDCSPVYSENQLKIVEGIPMGKPPISPQTKPSINLEAAEWQRKQRELTQSPSGPPQSVQVTNVIVHVDSQSPQSITANRSITPVQTSGGNTPVMQRTPSSTSSLQKTPPKHEIRQSVEAFCWKELKKLKQQEDMQLQMQLQLTPFGYAEDPIITHRSRSMSPTSSRNSRRSTSLPREVQRQRRMEEAEISRPNQIMQRHYMQRPNEQLYGQIRGQPTYNPNFQRNSPQRSTVSTNMPGMYEDYSKRPIFKRGSLTNQSTVEPQFLYNKKVSFHSSQNTENSQVWPTKNGFTQSPPQRRMDGKRESGDDDVFLPDSKPNGNAPPVNEPIYGTKSNGETKVDSINDKLYGNKMIPEQMQLTRDEIFLINQQRQKQLMMARAAQMERESPYATRGQFESPYGSRQFESPYGTRPPMESPYGTRQDINYGRPLPSEPIYGARHPQSGELFYGKRNQMDRESLYGSRPSIREPIYGTRPMPNIMEREPMYNIDNPYANRPNPNGLRYDMPPSDVYGSRQFMNRQPQSIREPIYGTKQDSIYGSKQSVMDPIYGRNGQQRPSVVNNQVCDMYGKIHEPGKMLSPTPTQKSGVLYGQLQRNSNAPPMQHQSYNQLQANNFVRGSRLTASVNDMYQRYNTDPRSQQYNEPPNRPLPPIPNDSKTKFLQLRRKQSMASESDINPNEAQRILSIRDPQMINRAVVGK</sequence>
<feature type="region of interest" description="Disordered" evidence="1">
    <location>
        <begin position="995"/>
        <end position="1027"/>
    </location>
</feature>
<gene>
    <name evidence="3 4" type="primary">LOC108556932</name>
</gene>
<proteinExistence type="predicted"/>
<feature type="compositionally biased region" description="Polar residues" evidence="1">
    <location>
        <begin position="676"/>
        <end position="713"/>
    </location>
</feature>
<dbReference type="RefSeq" id="XP_017768767.1">
    <property type="nucleotide sequence ID" value="XM_017913278.1"/>
</dbReference>
<feature type="region of interest" description="Disordered" evidence="1">
    <location>
        <begin position="818"/>
        <end position="845"/>
    </location>
</feature>
<dbReference type="GeneID" id="108556932"/>
<feature type="region of interest" description="Disordered" evidence="1">
    <location>
        <begin position="73"/>
        <end position="93"/>
    </location>
</feature>
<accession>A0ABM1M2G6</accession>
<evidence type="ECO:0000313" key="4">
    <source>
        <dbReference type="RefSeq" id="XP_017768767.1"/>
    </source>
</evidence>
<feature type="region of interest" description="Disordered" evidence="1">
    <location>
        <begin position="676"/>
        <end position="719"/>
    </location>
</feature>